<dbReference type="Proteomes" id="UP000323386">
    <property type="component" value="Unassembled WGS sequence"/>
</dbReference>
<dbReference type="AlphaFoldDB" id="A0A5C3EXQ5"/>
<evidence type="ECO:0000256" key="1">
    <source>
        <dbReference type="SAM" id="MobiDB-lite"/>
    </source>
</evidence>
<proteinExistence type="predicted"/>
<evidence type="ECO:0000313" key="3">
    <source>
        <dbReference type="Proteomes" id="UP000323386"/>
    </source>
</evidence>
<evidence type="ECO:0000313" key="2">
    <source>
        <dbReference type="EMBL" id="SPO37024.1"/>
    </source>
</evidence>
<dbReference type="EMBL" id="OOIP01000005">
    <property type="protein sequence ID" value="SPO37024.1"/>
    <property type="molecule type" value="Genomic_DNA"/>
</dbReference>
<reference evidence="2 3" key="1">
    <citation type="submission" date="2018-03" db="EMBL/GenBank/DDBJ databases">
        <authorList>
            <person name="Guldener U."/>
        </authorList>
    </citation>
    <scope>NUCLEOTIDE SEQUENCE [LARGE SCALE GENOMIC DNA]</scope>
    <source>
        <strain evidence="2 3">DAOM196992</strain>
    </source>
</reference>
<keyword evidence="3" id="KW-1185">Reference proteome</keyword>
<protein>
    <submittedName>
        <fullName evidence="2">Uncharacterized protein</fullName>
    </submittedName>
</protein>
<organism evidence="2 3">
    <name type="scientific">Pseudozyma flocculosa</name>
    <dbReference type="NCBI Taxonomy" id="84751"/>
    <lineage>
        <taxon>Eukaryota</taxon>
        <taxon>Fungi</taxon>
        <taxon>Dikarya</taxon>
        <taxon>Basidiomycota</taxon>
        <taxon>Ustilaginomycotina</taxon>
        <taxon>Ustilaginomycetes</taxon>
        <taxon>Ustilaginales</taxon>
        <taxon>Ustilaginaceae</taxon>
        <taxon>Pseudozyma</taxon>
    </lineage>
</organism>
<feature type="region of interest" description="Disordered" evidence="1">
    <location>
        <begin position="86"/>
        <end position="119"/>
    </location>
</feature>
<accession>A0A5C3EXQ5</accession>
<name>A0A5C3EXQ5_9BASI</name>
<feature type="compositionally biased region" description="Basic and acidic residues" evidence="1">
    <location>
        <begin position="134"/>
        <end position="143"/>
    </location>
</feature>
<feature type="compositionally biased region" description="Basic residues" evidence="1">
    <location>
        <begin position="144"/>
        <end position="154"/>
    </location>
</feature>
<sequence length="165" mass="18016">MHPAFASAQKSVPLAGCFASVWLTSASNPPLPRPGRPAGTAAQAAYRHTTASLACEARDSAHRTACQAAGPWTSVRGEPAAYVCPSPSRLLPRSRRPDPKIPARPRSEARRQQVPGMRWHRHDYQLSRSTAALELDRGPEQGRAKRRALHRGGRRGVFPSTTDRL</sequence>
<feature type="region of interest" description="Disordered" evidence="1">
    <location>
        <begin position="131"/>
        <end position="165"/>
    </location>
</feature>
<feature type="compositionally biased region" description="Basic and acidic residues" evidence="1">
    <location>
        <begin position="95"/>
        <end position="111"/>
    </location>
</feature>
<gene>
    <name evidence="2" type="ORF">PSFLO_02496</name>
</gene>